<dbReference type="PANTHER" id="PTHR42859">
    <property type="entry name" value="OXIDOREDUCTASE"/>
    <property type="match status" value="1"/>
</dbReference>
<dbReference type="GO" id="GO:0051539">
    <property type="term" value="F:4 iron, 4 sulfur cluster binding"/>
    <property type="evidence" value="ECO:0007669"/>
    <property type="project" value="UniProtKB-KW"/>
</dbReference>
<evidence type="ECO:0000256" key="4">
    <source>
        <dbReference type="ARBA" id="ARBA00023014"/>
    </source>
</evidence>
<keyword evidence="7" id="KW-1185">Reference proteome</keyword>
<gene>
    <name evidence="6" type="ORF">DGMP_30650</name>
</gene>
<dbReference type="EMBL" id="AP024086">
    <property type="protein sequence ID" value="BCL62372.1"/>
    <property type="molecule type" value="Genomic_DNA"/>
</dbReference>
<protein>
    <submittedName>
        <fullName evidence="6">(Fe-S)-binding protein</fullName>
    </submittedName>
</protein>
<dbReference type="Pfam" id="PF13237">
    <property type="entry name" value="Fer4_10"/>
    <property type="match status" value="1"/>
</dbReference>
<feature type="domain" description="4Fe-4S ferredoxin-type" evidence="5">
    <location>
        <begin position="112"/>
        <end position="132"/>
    </location>
</feature>
<name>A0A8D5FYM9_9BACT</name>
<evidence type="ECO:0000256" key="3">
    <source>
        <dbReference type="ARBA" id="ARBA00023004"/>
    </source>
</evidence>
<feature type="domain" description="4Fe-4S ferredoxin-type" evidence="5">
    <location>
        <begin position="77"/>
        <end position="106"/>
    </location>
</feature>
<accession>A0A8D5FYM9</accession>
<proteinExistence type="predicted"/>
<dbReference type="PANTHER" id="PTHR42859:SF15">
    <property type="entry name" value="IRON-SULFUR CLUSTER BINDING PROTEIN"/>
    <property type="match status" value="1"/>
</dbReference>
<sequence length="140" mass="15033">MKQLTNPRMDQCIGCQSCSLACARTVYKKISWNCTGIRIHSSGGLTSGFIADRCLACDPAPCTEVCPTAAFSGRRGGGVIFKKKLCIRCGNCADACPVDAVSRDREGNVYVCIHCGVCVDFCPQNCLEMREVAAVPEVQT</sequence>
<dbReference type="InterPro" id="IPR017896">
    <property type="entry name" value="4Fe4S_Fe-S-bd"/>
</dbReference>
<keyword evidence="2" id="KW-0479">Metal-binding</keyword>
<dbReference type="Proteomes" id="UP000826725">
    <property type="component" value="Chromosome"/>
</dbReference>
<evidence type="ECO:0000313" key="7">
    <source>
        <dbReference type="Proteomes" id="UP000826725"/>
    </source>
</evidence>
<keyword evidence="4" id="KW-0411">Iron-sulfur</keyword>
<dbReference type="RefSeq" id="WP_329955602.1">
    <property type="nucleotide sequence ID" value="NZ_AP024086.1"/>
</dbReference>
<dbReference type="AlphaFoldDB" id="A0A8D5FYM9"/>
<dbReference type="PROSITE" id="PS51379">
    <property type="entry name" value="4FE4S_FER_2"/>
    <property type="match status" value="4"/>
</dbReference>
<dbReference type="KEGG" id="dbk:DGMP_30650"/>
<reference evidence="6" key="1">
    <citation type="submission" date="2020-09" db="EMBL/GenBank/DDBJ databases">
        <title>Desulfogranum mesoprofundum gen. nov., sp. nov., a novel mesophilic, sulfate-reducing chemolithoautotroph isolated from a deep-sea hydrothermal vent chimney in the Suiyo Seamount.</title>
        <authorList>
            <person name="Hashimoto Y."/>
            <person name="Nakagawa S."/>
        </authorList>
    </citation>
    <scope>NUCLEOTIDE SEQUENCE</scope>
    <source>
        <strain evidence="6">KT2</strain>
    </source>
</reference>
<dbReference type="InterPro" id="IPR050294">
    <property type="entry name" value="RnfB_subfamily"/>
</dbReference>
<dbReference type="GO" id="GO:0046872">
    <property type="term" value="F:metal ion binding"/>
    <property type="evidence" value="ECO:0007669"/>
    <property type="project" value="UniProtKB-KW"/>
</dbReference>
<feature type="domain" description="4Fe-4S ferredoxin-type" evidence="5">
    <location>
        <begin position="45"/>
        <end position="76"/>
    </location>
</feature>
<feature type="domain" description="4Fe-4S ferredoxin-type" evidence="5">
    <location>
        <begin position="1"/>
        <end position="33"/>
    </location>
</feature>
<evidence type="ECO:0000256" key="2">
    <source>
        <dbReference type="ARBA" id="ARBA00022723"/>
    </source>
</evidence>
<evidence type="ECO:0000313" key="6">
    <source>
        <dbReference type="EMBL" id="BCL62372.1"/>
    </source>
</evidence>
<organism evidence="6 7">
    <name type="scientific">Desulfomarina profundi</name>
    <dbReference type="NCBI Taxonomy" id="2772557"/>
    <lineage>
        <taxon>Bacteria</taxon>
        <taxon>Pseudomonadati</taxon>
        <taxon>Thermodesulfobacteriota</taxon>
        <taxon>Desulfobulbia</taxon>
        <taxon>Desulfobulbales</taxon>
        <taxon>Desulfobulbaceae</taxon>
        <taxon>Desulfomarina</taxon>
    </lineage>
</organism>
<keyword evidence="3" id="KW-0408">Iron</keyword>
<evidence type="ECO:0000259" key="5">
    <source>
        <dbReference type="PROSITE" id="PS51379"/>
    </source>
</evidence>
<dbReference type="PROSITE" id="PS00198">
    <property type="entry name" value="4FE4S_FER_1"/>
    <property type="match status" value="2"/>
</dbReference>
<dbReference type="InterPro" id="IPR017900">
    <property type="entry name" value="4Fe4S_Fe_S_CS"/>
</dbReference>
<evidence type="ECO:0000256" key="1">
    <source>
        <dbReference type="ARBA" id="ARBA00022485"/>
    </source>
</evidence>
<keyword evidence="1" id="KW-0004">4Fe-4S</keyword>